<dbReference type="InterPro" id="IPR036388">
    <property type="entry name" value="WH-like_DNA-bd_sf"/>
</dbReference>
<dbReference type="PANTHER" id="PTHR46577:SF1">
    <property type="entry name" value="HTH-TYPE TRANSCRIPTIONAL REGULATORY PROTEIN GABR"/>
    <property type="match status" value="1"/>
</dbReference>
<proteinExistence type="inferred from homology"/>
<dbReference type="Pfam" id="PF00392">
    <property type="entry name" value="GntR"/>
    <property type="match status" value="1"/>
</dbReference>
<dbReference type="EMBL" id="JACHMJ010000001">
    <property type="protein sequence ID" value="MBB5843899.1"/>
    <property type="molecule type" value="Genomic_DNA"/>
</dbReference>
<comment type="similarity">
    <text evidence="1">In the C-terminal section; belongs to the class-I pyridoxal-phosphate-dependent aminotransferase family.</text>
</comment>
<evidence type="ECO:0000259" key="6">
    <source>
        <dbReference type="PROSITE" id="PS50949"/>
    </source>
</evidence>
<dbReference type="SUPFAM" id="SSF46785">
    <property type="entry name" value="Winged helix' DNA-binding domain"/>
    <property type="match status" value="1"/>
</dbReference>
<dbReference type="InterPro" id="IPR000524">
    <property type="entry name" value="Tscrpt_reg_HTH_GntR"/>
</dbReference>
<gene>
    <name evidence="7" type="ORF">HD599_002222</name>
</gene>
<keyword evidence="5" id="KW-0804">Transcription</keyword>
<name>A0A841AR51_9MICO</name>
<dbReference type="GO" id="GO:0003700">
    <property type="term" value="F:DNA-binding transcription factor activity"/>
    <property type="evidence" value="ECO:0007669"/>
    <property type="project" value="InterPro"/>
</dbReference>
<keyword evidence="2" id="KW-0663">Pyridoxal phosphate</keyword>
<dbReference type="InterPro" id="IPR051446">
    <property type="entry name" value="HTH_trans_reg/aminotransferase"/>
</dbReference>
<dbReference type="GO" id="GO:0003677">
    <property type="term" value="F:DNA binding"/>
    <property type="evidence" value="ECO:0007669"/>
    <property type="project" value="UniProtKB-KW"/>
</dbReference>
<protein>
    <submittedName>
        <fullName evidence="7">DNA-binding transcriptional MocR family regulator</fullName>
    </submittedName>
</protein>
<evidence type="ECO:0000256" key="1">
    <source>
        <dbReference type="ARBA" id="ARBA00005384"/>
    </source>
</evidence>
<dbReference type="GO" id="GO:0030170">
    <property type="term" value="F:pyridoxal phosphate binding"/>
    <property type="evidence" value="ECO:0007669"/>
    <property type="project" value="InterPro"/>
</dbReference>
<dbReference type="SMART" id="SM00345">
    <property type="entry name" value="HTH_GNTR"/>
    <property type="match status" value="1"/>
</dbReference>
<evidence type="ECO:0000256" key="2">
    <source>
        <dbReference type="ARBA" id="ARBA00022898"/>
    </source>
</evidence>
<dbReference type="InterPro" id="IPR015424">
    <property type="entry name" value="PyrdxlP-dep_Trfase"/>
</dbReference>
<evidence type="ECO:0000313" key="7">
    <source>
        <dbReference type="EMBL" id="MBB5843899.1"/>
    </source>
</evidence>
<keyword evidence="4 7" id="KW-0238">DNA-binding</keyword>
<keyword evidence="3" id="KW-0805">Transcription regulation</keyword>
<dbReference type="InterPro" id="IPR004839">
    <property type="entry name" value="Aminotransferase_I/II_large"/>
</dbReference>
<dbReference type="CDD" id="cd07377">
    <property type="entry name" value="WHTH_GntR"/>
    <property type="match status" value="1"/>
</dbReference>
<dbReference type="SUPFAM" id="SSF53383">
    <property type="entry name" value="PLP-dependent transferases"/>
    <property type="match status" value="1"/>
</dbReference>
<dbReference type="AlphaFoldDB" id="A0A841AR51"/>
<evidence type="ECO:0000256" key="3">
    <source>
        <dbReference type="ARBA" id="ARBA00023015"/>
    </source>
</evidence>
<dbReference type="Proteomes" id="UP000536685">
    <property type="component" value="Unassembled WGS sequence"/>
</dbReference>
<evidence type="ECO:0000313" key="8">
    <source>
        <dbReference type="Proteomes" id="UP000536685"/>
    </source>
</evidence>
<dbReference type="Gene3D" id="3.40.640.10">
    <property type="entry name" value="Type I PLP-dependent aspartate aminotransferase-like (Major domain)"/>
    <property type="match status" value="1"/>
</dbReference>
<evidence type="ECO:0000256" key="5">
    <source>
        <dbReference type="ARBA" id="ARBA00023163"/>
    </source>
</evidence>
<accession>A0A841AR51</accession>
<evidence type="ECO:0000256" key="4">
    <source>
        <dbReference type="ARBA" id="ARBA00023125"/>
    </source>
</evidence>
<dbReference type="PROSITE" id="PS50949">
    <property type="entry name" value="HTH_GNTR"/>
    <property type="match status" value="1"/>
</dbReference>
<dbReference type="PANTHER" id="PTHR46577">
    <property type="entry name" value="HTH-TYPE TRANSCRIPTIONAL REGULATORY PROTEIN GABR"/>
    <property type="match status" value="1"/>
</dbReference>
<dbReference type="Gene3D" id="1.10.10.10">
    <property type="entry name" value="Winged helix-like DNA-binding domain superfamily/Winged helix DNA-binding domain"/>
    <property type="match status" value="1"/>
</dbReference>
<dbReference type="InterPro" id="IPR015421">
    <property type="entry name" value="PyrdxlP-dep_Trfase_major"/>
</dbReference>
<dbReference type="Pfam" id="PF00155">
    <property type="entry name" value="Aminotran_1_2"/>
    <property type="match status" value="1"/>
</dbReference>
<dbReference type="CDD" id="cd00609">
    <property type="entry name" value="AAT_like"/>
    <property type="match status" value="1"/>
</dbReference>
<organism evidence="7 8">
    <name type="scientific">Conyzicola lurida</name>
    <dbReference type="NCBI Taxonomy" id="1172621"/>
    <lineage>
        <taxon>Bacteria</taxon>
        <taxon>Bacillati</taxon>
        <taxon>Actinomycetota</taxon>
        <taxon>Actinomycetes</taxon>
        <taxon>Micrococcales</taxon>
        <taxon>Microbacteriaceae</taxon>
        <taxon>Conyzicola</taxon>
    </lineage>
</organism>
<keyword evidence="8" id="KW-1185">Reference proteome</keyword>
<reference evidence="7 8" key="1">
    <citation type="submission" date="2020-08" db="EMBL/GenBank/DDBJ databases">
        <title>Sequencing the genomes of 1000 actinobacteria strains.</title>
        <authorList>
            <person name="Klenk H.-P."/>
        </authorList>
    </citation>
    <scope>NUCLEOTIDE SEQUENCE [LARGE SCALE GENOMIC DNA]</scope>
    <source>
        <strain evidence="7 8">DSM 105784</strain>
    </source>
</reference>
<sequence length="445" mass="47288">MKSVALAVDEATPSGIAGAIARLINSGDLAPGDRLPTVRELAIDLGVSPATVSHAWQALAGVGLIVSRGRSGTFVRAERTAWLPPRSRGLAEPRHTVARLDLSTGTPDTALLPDIGPALSRVPSHASTANYYDLPVLPELERVLRASWPYPVDTITVVDGAMDAISRTLDLVLRYGDRVVVENPGFPPLFDLLEHYGVERLPVEVDEFGIRPESLAEALKSSPAAIVLQPRTHNPAGVSLSDGRARELSRLIGSMRTADATVVIEDDHSGEISTSDDVSLGSYLPERVVHIRSFSKSHGPDLRIAAVGGPRELIDRLVARRILGPGWTSRMLQTVLHDLLTNDQTVAAVHAARAAYRSRQVALVASLADHGVVMPVPDGINLWLRVEDERNAVVQLAAAGIRVAAGTPFVAGPTPEGGQFVRVTAGLVRDEVDSVGALLASATRA</sequence>
<feature type="domain" description="HTH gntR-type" evidence="6">
    <location>
        <begin position="10"/>
        <end position="78"/>
    </location>
</feature>
<dbReference type="RefSeq" id="WP_184237473.1">
    <property type="nucleotide sequence ID" value="NZ_JACHMJ010000001.1"/>
</dbReference>
<dbReference type="InterPro" id="IPR036390">
    <property type="entry name" value="WH_DNA-bd_sf"/>
</dbReference>
<comment type="caution">
    <text evidence="7">The sequence shown here is derived from an EMBL/GenBank/DDBJ whole genome shotgun (WGS) entry which is preliminary data.</text>
</comment>